<keyword evidence="2" id="KW-1185">Reference proteome</keyword>
<evidence type="ECO:0000313" key="1">
    <source>
        <dbReference type="EMBL" id="VEL32169.1"/>
    </source>
</evidence>
<dbReference type="Proteomes" id="UP000784294">
    <property type="component" value="Unassembled WGS sequence"/>
</dbReference>
<evidence type="ECO:0000313" key="2">
    <source>
        <dbReference type="Proteomes" id="UP000784294"/>
    </source>
</evidence>
<organism evidence="1 2">
    <name type="scientific">Protopolystoma xenopodis</name>
    <dbReference type="NCBI Taxonomy" id="117903"/>
    <lineage>
        <taxon>Eukaryota</taxon>
        <taxon>Metazoa</taxon>
        <taxon>Spiralia</taxon>
        <taxon>Lophotrochozoa</taxon>
        <taxon>Platyhelminthes</taxon>
        <taxon>Monogenea</taxon>
        <taxon>Polyopisthocotylea</taxon>
        <taxon>Polystomatidea</taxon>
        <taxon>Polystomatidae</taxon>
        <taxon>Protopolystoma</taxon>
    </lineage>
</organism>
<comment type="caution">
    <text evidence="1">The sequence shown here is derived from an EMBL/GenBank/DDBJ whole genome shotgun (WGS) entry which is preliminary data.</text>
</comment>
<dbReference type="EMBL" id="CAAALY010131025">
    <property type="protein sequence ID" value="VEL32169.1"/>
    <property type="molecule type" value="Genomic_DNA"/>
</dbReference>
<dbReference type="AlphaFoldDB" id="A0A3S5BNP3"/>
<protein>
    <submittedName>
        <fullName evidence="1">Uncharacterized protein</fullName>
    </submittedName>
</protein>
<name>A0A3S5BNP3_9PLAT</name>
<gene>
    <name evidence="1" type="ORF">PXEA_LOCUS25609</name>
</gene>
<proteinExistence type="predicted"/>
<accession>A0A3S5BNP3</accession>
<sequence length="76" mass="8339">MIHAASQSFIHSHPSLFLSLSLSRAQLYSSLFCRLVDTSARHAPKVAPSPSRGHTFVSRLCVFMCPSGGRRAVLVR</sequence>
<reference evidence="1" key="1">
    <citation type="submission" date="2018-11" db="EMBL/GenBank/DDBJ databases">
        <authorList>
            <consortium name="Pathogen Informatics"/>
        </authorList>
    </citation>
    <scope>NUCLEOTIDE SEQUENCE</scope>
</reference>